<organism evidence="4 5">
    <name type="scientific">Ancylomarina subtilis</name>
    <dbReference type="NCBI Taxonomy" id="1639035"/>
    <lineage>
        <taxon>Bacteria</taxon>
        <taxon>Pseudomonadati</taxon>
        <taxon>Bacteroidota</taxon>
        <taxon>Bacteroidia</taxon>
        <taxon>Marinilabiliales</taxon>
        <taxon>Marinifilaceae</taxon>
        <taxon>Ancylomarina</taxon>
    </lineage>
</organism>
<dbReference type="AlphaFoldDB" id="A0A4Q7VL47"/>
<reference evidence="4 5" key="1">
    <citation type="submission" date="2019-02" db="EMBL/GenBank/DDBJ databases">
        <title>Genomic Encyclopedia of Type Strains, Phase IV (KMG-IV): sequencing the most valuable type-strain genomes for metagenomic binning, comparative biology and taxonomic classification.</title>
        <authorList>
            <person name="Goeker M."/>
        </authorList>
    </citation>
    <scope>NUCLEOTIDE SEQUENCE [LARGE SCALE GENOMIC DNA]</scope>
    <source>
        <strain evidence="4 5">DSM 28825</strain>
    </source>
</reference>
<protein>
    <submittedName>
        <fullName evidence="4">FecR family protein</fullName>
    </submittedName>
</protein>
<dbReference type="Pfam" id="PF16344">
    <property type="entry name" value="FecR_C"/>
    <property type="match status" value="1"/>
</dbReference>
<comment type="caution">
    <text evidence="4">The sequence shown here is derived from an EMBL/GenBank/DDBJ whole genome shotgun (WGS) entry which is preliminary data.</text>
</comment>
<gene>
    <name evidence="4" type="ORF">EV201_1648</name>
</gene>
<feature type="transmembrane region" description="Helical" evidence="1">
    <location>
        <begin position="81"/>
        <end position="102"/>
    </location>
</feature>
<sequence>MGNIDWNIIQKKIKGQISSTEEEVLEKWLNASLKHRTYFKKAEAFLKKGAEDLDLDLVPNTTNELMRKLDSKSKVIQIRRFLSYSAVIALPILLATVMLFLGEKRFNEQMAQLHMSTAVESDQNRALLITSSGKTYDLESGIDQAIDEEQGVKIRKYLKAGLKYENKTPSQKTELVYNTLKTAKGGEYQLELADGTTVYLNCDSELRYPVNFGQGERRVELKGEAFFEVTKNGQAFIVDVQDVSVEVLGTKFNVMAYADEESIQTTLVSGKVKVAVNSEDKPTSLYLEPGKQASWNKLSGDLDCKEVETELYTSWVEGYFRFEDQRLEDIMRTISRWYDIKVFYQNPDLKNKRLTGKLHRFEDFSVLANMIEKISGAEVDENNNAVVIRMK</sequence>
<keyword evidence="1" id="KW-1133">Transmembrane helix</keyword>
<feature type="domain" description="Protein FecR C-terminal" evidence="3">
    <location>
        <begin position="319"/>
        <end position="388"/>
    </location>
</feature>
<proteinExistence type="predicted"/>
<evidence type="ECO:0000259" key="3">
    <source>
        <dbReference type="Pfam" id="PF16344"/>
    </source>
</evidence>
<evidence type="ECO:0000256" key="1">
    <source>
        <dbReference type="SAM" id="Phobius"/>
    </source>
</evidence>
<dbReference type="OrthoDB" id="1082779at2"/>
<dbReference type="InterPro" id="IPR006860">
    <property type="entry name" value="FecR"/>
</dbReference>
<dbReference type="Proteomes" id="UP000293562">
    <property type="component" value="Unassembled WGS sequence"/>
</dbReference>
<dbReference type="Pfam" id="PF04773">
    <property type="entry name" value="FecR"/>
    <property type="match status" value="1"/>
</dbReference>
<evidence type="ECO:0000259" key="2">
    <source>
        <dbReference type="Pfam" id="PF04773"/>
    </source>
</evidence>
<keyword evidence="1" id="KW-0812">Transmembrane</keyword>
<dbReference type="RefSeq" id="WP_130307065.1">
    <property type="nucleotide sequence ID" value="NZ_SHKN01000001.1"/>
</dbReference>
<feature type="domain" description="FecR protein" evidence="2">
    <location>
        <begin position="179"/>
        <end position="273"/>
    </location>
</feature>
<dbReference type="PANTHER" id="PTHR30273:SF2">
    <property type="entry name" value="PROTEIN FECR"/>
    <property type="match status" value="1"/>
</dbReference>
<keyword evidence="1" id="KW-0472">Membrane</keyword>
<dbReference type="EMBL" id="SHKN01000001">
    <property type="protein sequence ID" value="RZT96991.1"/>
    <property type="molecule type" value="Genomic_DNA"/>
</dbReference>
<name>A0A4Q7VL47_9BACT</name>
<dbReference type="InterPro" id="IPR012373">
    <property type="entry name" value="Ferrdict_sens_TM"/>
</dbReference>
<dbReference type="PANTHER" id="PTHR30273">
    <property type="entry name" value="PERIPLASMIC SIGNAL SENSOR AND SIGMA FACTOR ACTIVATOR FECR-RELATED"/>
    <property type="match status" value="1"/>
</dbReference>
<dbReference type="Gene3D" id="3.55.50.30">
    <property type="match status" value="1"/>
</dbReference>
<keyword evidence="5" id="KW-1185">Reference proteome</keyword>
<evidence type="ECO:0000313" key="4">
    <source>
        <dbReference type="EMBL" id="RZT96991.1"/>
    </source>
</evidence>
<dbReference type="InterPro" id="IPR032508">
    <property type="entry name" value="FecR_C"/>
</dbReference>
<evidence type="ECO:0000313" key="5">
    <source>
        <dbReference type="Proteomes" id="UP000293562"/>
    </source>
</evidence>
<dbReference type="Gene3D" id="2.60.120.1440">
    <property type="match status" value="1"/>
</dbReference>
<dbReference type="GO" id="GO:0016989">
    <property type="term" value="F:sigma factor antagonist activity"/>
    <property type="evidence" value="ECO:0007669"/>
    <property type="project" value="TreeGrafter"/>
</dbReference>
<accession>A0A4Q7VL47</accession>